<proteinExistence type="inferred from homology"/>
<dbReference type="InterPro" id="IPR045569">
    <property type="entry name" value="Metalloprtase-TldD/E_C"/>
</dbReference>
<evidence type="ECO:0000256" key="3">
    <source>
        <dbReference type="ARBA" id="ARBA00022801"/>
    </source>
</evidence>
<keyword evidence="3" id="KW-0378">Hydrolase</keyword>
<evidence type="ECO:0000259" key="6">
    <source>
        <dbReference type="Pfam" id="PF19289"/>
    </source>
</evidence>
<dbReference type="Gene3D" id="3.30.2290.10">
    <property type="entry name" value="PmbA/TldD superfamily"/>
    <property type="match status" value="1"/>
</dbReference>
<reference evidence="7 8" key="1">
    <citation type="submission" date="2018-08" db="EMBL/GenBank/DDBJ databases">
        <title>Genomic Encyclopedia of Archaeal and Bacterial Type Strains, Phase II (KMG-II): from individual species to whole genera.</title>
        <authorList>
            <person name="Goeker M."/>
        </authorList>
    </citation>
    <scope>NUCLEOTIDE SEQUENCE [LARGE SCALE GENOMIC DNA]</scope>
    <source>
        <strain evidence="7 8">DSM 5002</strain>
    </source>
</reference>
<comment type="similarity">
    <text evidence="1">Belongs to the peptidase U62 family.</text>
</comment>
<dbReference type="Proteomes" id="UP000266273">
    <property type="component" value="Unassembled WGS sequence"/>
</dbReference>
<accession>A0A397Q6E0</accession>
<evidence type="ECO:0000313" key="7">
    <source>
        <dbReference type="EMBL" id="RIA55375.1"/>
    </source>
</evidence>
<dbReference type="PANTHER" id="PTHR30624">
    <property type="entry name" value="UNCHARACTERIZED PROTEIN TLDD AND PMBA"/>
    <property type="match status" value="1"/>
</dbReference>
<dbReference type="InterPro" id="IPR035068">
    <property type="entry name" value="TldD/PmbA_N"/>
</dbReference>
<evidence type="ECO:0000259" key="5">
    <source>
        <dbReference type="Pfam" id="PF01523"/>
    </source>
</evidence>
<dbReference type="InterPro" id="IPR002510">
    <property type="entry name" value="Metalloprtase-TldD/E_N"/>
</dbReference>
<dbReference type="GO" id="GO:0005829">
    <property type="term" value="C:cytosol"/>
    <property type="evidence" value="ECO:0007669"/>
    <property type="project" value="TreeGrafter"/>
</dbReference>
<evidence type="ECO:0000256" key="1">
    <source>
        <dbReference type="ARBA" id="ARBA00005836"/>
    </source>
</evidence>
<organism evidence="7 8">
    <name type="scientific">Dichotomicrobium thermohalophilum</name>
    <dbReference type="NCBI Taxonomy" id="933063"/>
    <lineage>
        <taxon>Bacteria</taxon>
        <taxon>Pseudomonadati</taxon>
        <taxon>Pseudomonadota</taxon>
        <taxon>Alphaproteobacteria</taxon>
        <taxon>Hyphomicrobiales</taxon>
        <taxon>Hyphomicrobiaceae</taxon>
        <taxon>Dichotomicrobium</taxon>
    </lineage>
</organism>
<keyword evidence="2" id="KW-0645">Protease</keyword>
<feature type="domain" description="Metalloprotease TldD/E N-terminal" evidence="5">
    <location>
        <begin position="30"/>
        <end position="94"/>
    </location>
</feature>
<evidence type="ECO:0000313" key="8">
    <source>
        <dbReference type="Proteomes" id="UP000266273"/>
    </source>
</evidence>
<dbReference type="GO" id="GO:0006508">
    <property type="term" value="P:proteolysis"/>
    <property type="evidence" value="ECO:0007669"/>
    <property type="project" value="UniProtKB-KW"/>
</dbReference>
<name>A0A397Q6E0_9HYPH</name>
<keyword evidence="8" id="KW-1185">Reference proteome</keyword>
<dbReference type="Pfam" id="PF19289">
    <property type="entry name" value="PmbA_TldD_3rd"/>
    <property type="match status" value="1"/>
</dbReference>
<protein>
    <submittedName>
        <fullName evidence="7">TldD protein</fullName>
    </submittedName>
</protein>
<sequence>MTDGLLDRSTCANLADTALRKARLAAVDYADIRIGTNQSELLFAREDKLKAVNTATETGVGVRVLVNGSWGFAGSNMVSDTEIGRLVDAAVATARATAVIQKRPIAIEDLPSYQAEWAMPVGVEPFSVPTDVKADHLLAINDAAMKAGADYCAATFQFVREQKFFASTRGSEICQTRVRSYPFFRATAVDRDTGRFVTRDSLAAARGAGWDYVERCDLVDEASRAGAEVREKLHAKPVEPGAYDVVIDPTNLFLTIHETIGHSTELDRALGWEADFAGTSFLTPDKLDTLQFGAPMMTVIGERSQDEGLASVAYDDDGVRTAGREFPVIENGVFKNYQMAMGQAQLIGRDGSNGCAYCASPADFPIQRMPNISLQPNPEACSLDDLIGGVERGIYINGAGSWSIDQQRDNFQFSGQLFYEIRNGKLGPMLRDVAYQGRTVPFWNSLDGLGDRSTYFLGGTFTCGKGQPMQPAPVSHGAVPGRFRGVTILNTERKA</sequence>
<feature type="domain" description="Metalloprotease TldD/E C-terminal" evidence="6">
    <location>
        <begin position="240"/>
        <end position="455"/>
    </location>
</feature>
<dbReference type="FunFam" id="3.30.2290.10:FF:000003">
    <property type="entry name" value="Zinc-dependent protease, TldD/PmbA family"/>
    <property type="match status" value="1"/>
</dbReference>
<dbReference type="GO" id="GO:0008237">
    <property type="term" value="F:metallopeptidase activity"/>
    <property type="evidence" value="ECO:0007669"/>
    <property type="project" value="UniProtKB-KW"/>
</dbReference>
<dbReference type="InterPro" id="IPR036059">
    <property type="entry name" value="TldD/PmbA_sf"/>
</dbReference>
<dbReference type="AlphaFoldDB" id="A0A397Q6E0"/>
<comment type="caution">
    <text evidence="7">The sequence shown here is derived from an EMBL/GenBank/DDBJ whole genome shotgun (WGS) entry which is preliminary data.</text>
</comment>
<dbReference type="RefSeq" id="WP_119060285.1">
    <property type="nucleotide sequence ID" value="NZ_QXDF01000001.1"/>
</dbReference>
<dbReference type="SUPFAM" id="SSF111283">
    <property type="entry name" value="Putative modulator of DNA gyrase, PmbA/TldD"/>
    <property type="match status" value="1"/>
</dbReference>
<keyword evidence="4" id="KW-0482">Metalloprotease</keyword>
<dbReference type="OrthoDB" id="9803213at2"/>
<dbReference type="EMBL" id="QXDF01000001">
    <property type="protein sequence ID" value="RIA55375.1"/>
    <property type="molecule type" value="Genomic_DNA"/>
</dbReference>
<gene>
    <name evidence="7" type="ORF">BXY53_0438</name>
</gene>
<dbReference type="InterPro" id="IPR051463">
    <property type="entry name" value="Peptidase_U62_metallo"/>
</dbReference>
<evidence type="ECO:0000256" key="4">
    <source>
        <dbReference type="ARBA" id="ARBA00023049"/>
    </source>
</evidence>
<dbReference type="PANTHER" id="PTHR30624:SF10">
    <property type="entry name" value="CONSERVED PROTEIN"/>
    <property type="match status" value="1"/>
</dbReference>
<evidence type="ECO:0000256" key="2">
    <source>
        <dbReference type="ARBA" id="ARBA00022670"/>
    </source>
</evidence>
<dbReference type="Pfam" id="PF01523">
    <property type="entry name" value="PmbA_TldD_1st"/>
    <property type="match status" value="1"/>
</dbReference>